<feature type="domain" description="NADH-Ubiquinone oxidoreductase (complex I) chain 5 N-terminal" evidence="8">
    <location>
        <begin position="12"/>
        <end position="48"/>
    </location>
</feature>
<evidence type="ECO:0000313" key="10">
    <source>
        <dbReference type="Proteomes" id="UP000676194"/>
    </source>
</evidence>
<dbReference type="GO" id="GO:0008137">
    <property type="term" value="F:NADH dehydrogenase (ubiquinone) activity"/>
    <property type="evidence" value="ECO:0007669"/>
    <property type="project" value="InterPro"/>
</dbReference>
<keyword evidence="10" id="KW-1185">Reference proteome</keyword>
<dbReference type="PANTHER" id="PTHR42829:SF1">
    <property type="entry name" value="INORGANIC CARBON TRANSPORTER SUBUNIT DABB-RELATED"/>
    <property type="match status" value="1"/>
</dbReference>
<sequence length="450" mass="49527">MRLVTDWDLPIFRIDRLNLVMAALIIFVAVNVFSFSRRYLAGDRQYRRHLAGIIFLALSVLGMVFADHLAVMLIAWGISNFLLVRLMIHKSEWRAAWNSGMLAFKTFALGFVLLTIGFGILSEQAGSSSISRILDQAGQFGKPMMTIALALIVLAAVTQSAAWPFHKWLLSSLNSPTPVSALMHAGLVNGGGFLLVRFAPMFQTQPILLHSVFVLGLISAVLGTSWKLIQTDIKRMLACSTLGQMGFMLMQCGMGLFAPAISHLCWHGLFKAYLFLSASSVLEDPKRKAYFGSRSFVTFLLALGLGVPGAFAFLLISGLLNPTLDTRLLLVGLAFMTCCQLAGRVLETGKSLSRILGAAVASIFGGGLYGLSIFLIDVLLEPLHLMTPQPLDVCYVTGFGFIGMIWLFMNLNGIQRFQNTELWKRLYMSALNSSQPSPHTITNVRAQYHY</sequence>
<keyword evidence="4 6" id="KW-0472">Membrane</keyword>
<dbReference type="Pfam" id="PF00662">
    <property type="entry name" value="Proton_antipo_N"/>
    <property type="match status" value="1"/>
</dbReference>
<accession>A0A8E6B8M0</accession>
<evidence type="ECO:0000256" key="3">
    <source>
        <dbReference type="ARBA" id="ARBA00022989"/>
    </source>
</evidence>
<evidence type="ECO:0000256" key="1">
    <source>
        <dbReference type="ARBA" id="ARBA00004127"/>
    </source>
</evidence>
<dbReference type="PRINTS" id="PR01434">
    <property type="entry name" value="NADHDHGNASE5"/>
</dbReference>
<feature type="transmembrane region" description="Helical" evidence="6">
    <location>
        <begin position="20"/>
        <end position="40"/>
    </location>
</feature>
<comment type="subcellular location">
    <subcellularLocation>
        <location evidence="1">Endomembrane system</location>
        <topology evidence="1">Multi-pass membrane protein</topology>
    </subcellularLocation>
    <subcellularLocation>
        <location evidence="5">Membrane</location>
        <topology evidence="5">Multi-pass membrane protein</topology>
    </subcellularLocation>
</comment>
<name>A0A8E6B8M0_9BACT</name>
<feature type="transmembrane region" description="Helical" evidence="6">
    <location>
        <begin position="143"/>
        <end position="162"/>
    </location>
</feature>
<dbReference type="InterPro" id="IPR001750">
    <property type="entry name" value="ND/Mrp_TM"/>
</dbReference>
<evidence type="ECO:0008006" key="11">
    <source>
        <dbReference type="Google" id="ProtNLM"/>
    </source>
</evidence>
<evidence type="ECO:0000313" key="9">
    <source>
        <dbReference type="EMBL" id="QVL34155.1"/>
    </source>
</evidence>
<evidence type="ECO:0000256" key="4">
    <source>
        <dbReference type="ARBA" id="ARBA00023136"/>
    </source>
</evidence>
<dbReference type="InterPro" id="IPR003945">
    <property type="entry name" value="NU5C-like"/>
</dbReference>
<evidence type="ECO:0000256" key="2">
    <source>
        <dbReference type="ARBA" id="ARBA00022692"/>
    </source>
</evidence>
<dbReference type="PANTHER" id="PTHR42829">
    <property type="entry name" value="NADH-UBIQUINONE OXIDOREDUCTASE CHAIN 5"/>
    <property type="match status" value="1"/>
</dbReference>
<feature type="transmembrane region" description="Helical" evidence="6">
    <location>
        <begin position="326"/>
        <end position="343"/>
    </location>
</feature>
<dbReference type="GO" id="GO:0003954">
    <property type="term" value="F:NADH dehydrogenase activity"/>
    <property type="evidence" value="ECO:0007669"/>
    <property type="project" value="TreeGrafter"/>
</dbReference>
<dbReference type="GO" id="GO:0012505">
    <property type="term" value="C:endomembrane system"/>
    <property type="evidence" value="ECO:0007669"/>
    <property type="project" value="UniProtKB-SubCell"/>
</dbReference>
<proteinExistence type="predicted"/>
<keyword evidence="2 5" id="KW-0812">Transmembrane</keyword>
<feature type="transmembrane region" description="Helical" evidence="6">
    <location>
        <begin position="207"/>
        <end position="226"/>
    </location>
</feature>
<dbReference type="EMBL" id="CP074694">
    <property type="protein sequence ID" value="QVL34155.1"/>
    <property type="molecule type" value="Genomic_DNA"/>
</dbReference>
<evidence type="ECO:0000259" key="8">
    <source>
        <dbReference type="Pfam" id="PF00662"/>
    </source>
</evidence>
<protein>
    <recommendedName>
        <fullName evidence="11">NADH dehydrogenase subunit 5</fullName>
    </recommendedName>
</protein>
<evidence type="ECO:0000259" key="7">
    <source>
        <dbReference type="Pfam" id="PF00361"/>
    </source>
</evidence>
<feature type="transmembrane region" description="Helical" evidence="6">
    <location>
        <begin position="396"/>
        <end position="414"/>
    </location>
</feature>
<gene>
    <name evidence="9" type="ORF">KIH39_09670</name>
</gene>
<dbReference type="Pfam" id="PF00361">
    <property type="entry name" value="Proton_antipo_M"/>
    <property type="match status" value="1"/>
</dbReference>
<dbReference type="GO" id="GO:0042773">
    <property type="term" value="P:ATP synthesis coupled electron transport"/>
    <property type="evidence" value="ECO:0007669"/>
    <property type="project" value="InterPro"/>
</dbReference>
<feature type="transmembrane region" description="Helical" evidence="6">
    <location>
        <begin position="52"/>
        <end position="82"/>
    </location>
</feature>
<dbReference type="InterPro" id="IPR001516">
    <property type="entry name" value="Proton_antipo_N"/>
</dbReference>
<feature type="transmembrane region" description="Helical" evidence="6">
    <location>
        <begin position="355"/>
        <end position="376"/>
    </location>
</feature>
<dbReference type="GO" id="GO:0016020">
    <property type="term" value="C:membrane"/>
    <property type="evidence" value="ECO:0007669"/>
    <property type="project" value="UniProtKB-SubCell"/>
</dbReference>
<feature type="transmembrane region" description="Helical" evidence="6">
    <location>
        <begin position="246"/>
        <end position="266"/>
    </location>
</feature>
<dbReference type="GO" id="GO:0015990">
    <property type="term" value="P:electron transport coupled proton transport"/>
    <property type="evidence" value="ECO:0007669"/>
    <property type="project" value="TreeGrafter"/>
</dbReference>
<evidence type="ECO:0000256" key="5">
    <source>
        <dbReference type="RuleBase" id="RU000320"/>
    </source>
</evidence>
<organism evidence="9 10">
    <name type="scientific">Telmatocola sphagniphila</name>
    <dbReference type="NCBI Taxonomy" id="1123043"/>
    <lineage>
        <taxon>Bacteria</taxon>
        <taxon>Pseudomonadati</taxon>
        <taxon>Planctomycetota</taxon>
        <taxon>Planctomycetia</taxon>
        <taxon>Gemmatales</taxon>
        <taxon>Gemmataceae</taxon>
    </lineage>
</organism>
<feature type="transmembrane region" description="Helical" evidence="6">
    <location>
        <begin position="182"/>
        <end position="200"/>
    </location>
</feature>
<feature type="transmembrane region" description="Helical" evidence="6">
    <location>
        <begin position="102"/>
        <end position="122"/>
    </location>
</feature>
<dbReference type="RefSeq" id="WP_213499127.1">
    <property type="nucleotide sequence ID" value="NZ_CP074694.1"/>
</dbReference>
<keyword evidence="3 6" id="KW-1133">Transmembrane helix</keyword>
<reference evidence="9" key="1">
    <citation type="submission" date="2021-05" db="EMBL/GenBank/DDBJ databases">
        <title>Complete genome sequence of the cellulolytic planctomycete Telmatocola sphagniphila SP2T and characterization of the first cellulase from planctomycetes.</title>
        <authorList>
            <person name="Rakitin A.L."/>
            <person name="Beletsky A.V."/>
            <person name="Naumoff D.G."/>
            <person name="Kulichevskaya I.S."/>
            <person name="Mardanov A.V."/>
            <person name="Ravin N.V."/>
            <person name="Dedysh S.N."/>
        </authorList>
    </citation>
    <scope>NUCLEOTIDE SEQUENCE</scope>
    <source>
        <strain evidence="9">SP2T</strain>
    </source>
</reference>
<dbReference type="AlphaFoldDB" id="A0A8E6B8M0"/>
<dbReference type="Proteomes" id="UP000676194">
    <property type="component" value="Chromosome"/>
</dbReference>
<evidence type="ECO:0000256" key="6">
    <source>
        <dbReference type="SAM" id="Phobius"/>
    </source>
</evidence>
<feature type="transmembrane region" description="Helical" evidence="6">
    <location>
        <begin position="296"/>
        <end position="320"/>
    </location>
</feature>
<feature type="domain" description="NADH:quinone oxidoreductase/Mrp antiporter transmembrane" evidence="7">
    <location>
        <begin position="66"/>
        <end position="287"/>
    </location>
</feature>
<dbReference type="KEGG" id="tsph:KIH39_09670"/>